<dbReference type="GO" id="GO:0004368">
    <property type="term" value="F:glycerol-3-phosphate dehydrogenase (quinone) activity"/>
    <property type="evidence" value="ECO:0007669"/>
    <property type="project" value="InterPro"/>
</dbReference>
<dbReference type="AlphaFoldDB" id="A0A6J6NLG8"/>
<dbReference type="PANTHER" id="PTHR11985">
    <property type="entry name" value="GLYCEROL-3-PHOSPHATE DEHYDROGENASE"/>
    <property type="match status" value="1"/>
</dbReference>
<evidence type="ECO:0000259" key="7">
    <source>
        <dbReference type="Pfam" id="PF16901"/>
    </source>
</evidence>
<feature type="domain" description="Alpha-glycerophosphate oxidase C-terminal" evidence="7">
    <location>
        <begin position="397"/>
        <end position="521"/>
    </location>
</feature>
<dbReference type="InterPro" id="IPR038299">
    <property type="entry name" value="DAO_C_sf"/>
</dbReference>
<proteinExistence type="inferred from homology"/>
<dbReference type="Gene3D" id="3.50.50.60">
    <property type="entry name" value="FAD/NAD(P)-binding domain"/>
    <property type="match status" value="1"/>
</dbReference>
<organism evidence="9">
    <name type="scientific">freshwater metagenome</name>
    <dbReference type="NCBI Taxonomy" id="449393"/>
    <lineage>
        <taxon>unclassified sequences</taxon>
        <taxon>metagenomes</taxon>
        <taxon>ecological metagenomes</taxon>
    </lineage>
</organism>
<name>A0A6J6NLG8_9ZZZZ</name>
<dbReference type="Pfam" id="PF16901">
    <property type="entry name" value="DAO_C"/>
    <property type="match status" value="1"/>
</dbReference>
<dbReference type="EMBL" id="CAEZXN010000004">
    <property type="protein sequence ID" value="CAB4687269.1"/>
    <property type="molecule type" value="Genomic_DNA"/>
</dbReference>
<evidence type="ECO:0000313" key="8">
    <source>
        <dbReference type="EMBL" id="CAB4681131.1"/>
    </source>
</evidence>
<dbReference type="GO" id="GO:0046168">
    <property type="term" value="P:glycerol-3-phosphate catabolic process"/>
    <property type="evidence" value="ECO:0007669"/>
    <property type="project" value="TreeGrafter"/>
</dbReference>
<reference evidence="9" key="1">
    <citation type="submission" date="2020-05" db="EMBL/GenBank/DDBJ databases">
        <authorList>
            <person name="Chiriac C."/>
            <person name="Salcher M."/>
            <person name="Ghai R."/>
            <person name="Kavagutti S V."/>
        </authorList>
    </citation>
    <scope>NUCLEOTIDE SEQUENCE</scope>
</reference>
<feature type="domain" description="FAD dependent oxidoreductase" evidence="6">
    <location>
        <begin position="19"/>
        <end position="374"/>
    </location>
</feature>
<dbReference type="PROSITE" id="PS00977">
    <property type="entry name" value="FAD_G3PDH_1"/>
    <property type="match status" value="1"/>
</dbReference>
<sequence>MNISSREAIVEKLASTEFDVLVIGGGVTGVGAALDAATRGLKVALIEANDFACGTSSRSSKLIHGGLRYLEQYDFKLVREALKERELMVSRTAPHLVSPVSFLFPLHEGVKERGYVGAGLALYDALRGKERVLPLHKHISSRKMSEVAPDLRRDILKGGILYYDAQVDDARHTMTIARTAERFGATVANQVEAVELIRGGGRVIGAKVCDRESGKEFHIKSATTVLAAGIWNSKIQEGAGINHGYDIAMSKGVHIVLPKSAISLKTGVILKTALSVLFVIPWKEFWIVGTTDTQWTGSKEQPLANREDIDYIIEQANQVLLHPIKHSDVISVYAGIRPLVAQMEASSTTKISREHVVDHPLEGLISVAGGKYTTYRIMARDAIDAAASDLLKIVPKSCTEEIVLLGADGYQASLNNVGGLAAAHNVPREVILHLLSRYGSIFEEVLESAKIDASLLERIDPNLPYLRAEIRYAVTHEKALHVSDVLMRRTRIAIEVRDRGLSAAPGVAQMMASLLGWGSAKIEQEITEYEALVEREFLAEASIGGLV</sequence>
<dbReference type="InterPro" id="IPR036188">
    <property type="entry name" value="FAD/NAD-bd_sf"/>
</dbReference>
<evidence type="ECO:0000256" key="2">
    <source>
        <dbReference type="ARBA" id="ARBA00007330"/>
    </source>
</evidence>
<evidence type="ECO:0000256" key="1">
    <source>
        <dbReference type="ARBA" id="ARBA00001974"/>
    </source>
</evidence>
<dbReference type="Gene3D" id="3.30.9.10">
    <property type="entry name" value="D-Amino Acid Oxidase, subunit A, domain 2"/>
    <property type="match status" value="1"/>
</dbReference>
<evidence type="ECO:0000313" key="9">
    <source>
        <dbReference type="EMBL" id="CAB4687269.1"/>
    </source>
</evidence>
<keyword evidence="4" id="KW-0274">FAD</keyword>
<accession>A0A6J6NLG8</accession>
<evidence type="ECO:0000256" key="4">
    <source>
        <dbReference type="ARBA" id="ARBA00022827"/>
    </source>
</evidence>
<dbReference type="Gene3D" id="1.10.8.870">
    <property type="entry name" value="Alpha-glycerophosphate oxidase, cap domain"/>
    <property type="match status" value="1"/>
</dbReference>
<dbReference type="InterPro" id="IPR000447">
    <property type="entry name" value="G3P_DH_FAD-dep"/>
</dbReference>
<protein>
    <submittedName>
        <fullName evidence="9">Unannotated protein</fullName>
    </submittedName>
</protein>
<dbReference type="PROSITE" id="PS00978">
    <property type="entry name" value="FAD_G3PDH_2"/>
    <property type="match status" value="1"/>
</dbReference>
<comment type="similarity">
    <text evidence="2">Belongs to the FAD-dependent glycerol-3-phosphate dehydrogenase family.</text>
</comment>
<dbReference type="SUPFAM" id="SSF51905">
    <property type="entry name" value="FAD/NAD(P)-binding domain"/>
    <property type="match status" value="1"/>
</dbReference>
<keyword evidence="3" id="KW-0285">Flavoprotein</keyword>
<dbReference type="PANTHER" id="PTHR11985:SF31">
    <property type="entry name" value="GLYCEROL-3-PHOSPHATE DEHYDROGENASE 2"/>
    <property type="match status" value="1"/>
</dbReference>
<dbReference type="PRINTS" id="PR01001">
    <property type="entry name" value="FADG3PDH"/>
</dbReference>
<dbReference type="InterPro" id="IPR006076">
    <property type="entry name" value="FAD-dep_OxRdtase"/>
</dbReference>
<evidence type="ECO:0000256" key="3">
    <source>
        <dbReference type="ARBA" id="ARBA00022630"/>
    </source>
</evidence>
<gene>
    <name evidence="8" type="ORF">UFOPK2342_01160</name>
    <name evidence="9" type="ORF">UFOPK2423_00330</name>
</gene>
<dbReference type="Pfam" id="PF01266">
    <property type="entry name" value="DAO"/>
    <property type="match status" value="1"/>
</dbReference>
<dbReference type="EMBL" id="CAEZXB010000024">
    <property type="protein sequence ID" value="CAB4681131.1"/>
    <property type="molecule type" value="Genomic_DNA"/>
</dbReference>
<evidence type="ECO:0000256" key="5">
    <source>
        <dbReference type="ARBA" id="ARBA00023002"/>
    </source>
</evidence>
<keyword evidence="5" id="KW-0560">Oxidoreductase</keyword>
<dbReference type="NCBIfam" id="NF008899">
    <property type="entry name" value="PRK12266.1"/>
    <property type="match status" value="1"/>
</dbReference>
<comment type="cofactor">
    <cofactor evidence="1">
        <name>FAD</name>
        <dbReference type="ChEBI" id="CHEBI:57692"/>
    </cofactor>
</comment>
<dbReference type="SUPFAM" id="SSF54373">
    <property type="entry name" value="FAD-linked reductases, C-terminal domain"/>
    <property type="match status" value="1"/>
</dbReference>
<dbReference type="InterPro" id="IPR031656">
    <property type="entry name" value="DAO_C"/>
</dbReference>
<evidence type="ECO:0000259" key="6">
    <source>
        <dbReference type="Pfam" id="PF01266"/>
    </source>
</evidence>